<reference evidence="3 4" key="1">
    <citation type="journal article" date="2024" name="Environ. Microbiol.">
        <title>Novel evolutionary insights on the interactions of the Holosporales (Alphaproteobacteria) with eukaryotic hosts from comparative genomics.</title>
        <authorList>
            <person name="Giovannini M."/>
            <person name="Petroni G."/>
            <person name="Castelli M."/>
        </authorList>
    </citation>
    <scope>NUCLEOTIDE SEQUENCE [LARGE SCALE GENOMIC DNA]</scope>
    <source>
        <strain evidence="3 4">US_Bl 15I1</strain>
    </source>
</reference>
<keyword evidence="1" id="KW-0812">Transmembrane</keyword>
<dbReference type="Pfam" id="PF07811">
    <property type="entry name" value="TadE"/>
    <property type="match status" value="1"/>
</dbReference>
<evidence type="ECO:0000313" key="3">
    <source>
        <dbReference type="EMBL" id="WVX66872.1"/>
    </source>
</evidence>
<evidence type="ECO:0000256" key="1">
    <source>
        <dbReference type="SAM" id="Phobius"/>
    </source>
</evidence>
<gene>
    <name evidence="3" type="ORF">Bealeia1_01061</name>
</gene>
<organism evidence="3 4">
    <name type="scientific">Candidatus Bealeia paramacronuclearis</name>
    <dbReference type="NCBI Taxonomy" id="1921001"/>
    <lineage>
        <taxon>Bacteria</taxon>
        <taxon>Pseudomonadati</taxon>
        <taxon>Pseudomonadota</taxon>
        <taxon>Alphaproteobacteria</taxon>
        <taxon>Holosporales</taxon>
        <taxon>Holosporaceae</taxon>
        <taxon>Candidatus Bealeia</taxon>
    </lineage>
</organism>
<dbReference type="Proteomes" id="UP001330434">
    <property type="component" value="Chromosome"/>
</dbReference>
<proteinExistence type="predicted"/>
<keyword evidence="4" id="KW-1185">Reference proteome</keyword>
<evidence type="ECO:0000259" key="2">
    <source>
        <dbReference type="Pfam" id="PF07811"/>
    </source>
</evidence>
<name>A0ABZ2C605_9PROT</name>
<feature type="domain" description="TadE-like" evidence="2">
    <location>
        <begin position="16"/>
        <end position="51"/>
    </location>
</feature>
<keyword evidence="1" id="KW-1133">Transmembrane helix</keyword>
<protein>
    <submittedName>
        <fullName evidence="3">Pilus assembly protein</fullName>
    </submittedName>
</protein>
<evidence type="ECO:0000313" key="4">
    <source>
        <dbReference type="Proteomes" id="UP001330434"/>
    </source>
</evidence>
<dbReference type="RefSeq" id="WP_338453429.1">
    <property type="nucleotide sequence ID" value="NZ_CP133270.1"/>
</dbReference>
<dbReference type="InterPro" id="IPR012495">
    <property type="entry name" value="TadE-like_dom"/>
</dbReference>
<keyword evidence="1" id="KW-0472">Membrane</keyword>
<feature type="transmembrane region" description="Helical" evidence="1">
    <location>
        <begin position="16"/>
        <end position="37"/>
    </location>
</feature>
<dbReference type="EMBL" id="CP133270">
    <property type="protein sequence ID" value="WVX66872.1"/>
    <property type="molecule type" value="Genomic_DNA"/>
</dbReference>
<sequence length="184" mass="19932">MRKPLNFCMKLLKDEGIAALEFALILPILILILFGTFEISRYAYLYQKIQQGTVGINQITGMNQLRVCDLQSLLNNAGMFFQPFDINANGSIIATGVSNNGTKTLVTWQQFSPKAATSAIGLVGATAKLPTGFTIASGDSAIFVEVFYTYTPLFNTIFTGPQQVYRMAVTKPRTGSAATLAACP</sequence>
<accession>A0ABZ2C605</accession>